<dbReference type="Pfam" id="PF01564">
    <property type="entry name" value="Spermine_synth"/>
    <property type="match status" value="1"/>
</dbReference>
<evidence type="ECO:0000256" key="1">
    <source>
        <dbReference type="ARBA" id="ARBA00008361"/>
    </source>
</evidence>
<organism evidence="5">
    <name type="scientific">Theileria annulata</name>
    <dbReference type="NCBI Taxonomy" id="5874"/>
    <lineage>
        <taxon>Eukaryota</taxon>
        <taxon>Sar</taxon>
        <taxon>Alveolata</taxon>
        <taxon>Apicomplexa</taxon>
        <taxon>Aconoidasida</taxon>
        <taxon>Piroplasmida</taxon>
        <taxon>Theileriidae</taxon>
        <taxon>Theileria</taxon>
    </lineage>
</organism>
<evidence type="ECO:0000313" key="5">
    <source>
        <dbReference type="EMBL" id="SVP88396.1"/>
    </source>
</evidence>
<keyword evidence="4" id="KW-0511">Multifunctional enzyme</keyword>
<dbReference type="EMBL" id="UIVS01000001">
    <property type="protein sequence ID" value="SVP89564.1"/>
    <property type="molecule type" value="Genomic_DNA"/>
</dbReference>
<dbReference type="InterPro" id="IPR051419">
    <property type="entry name" value="Lys/N-term_MeTrsfase_sf"/>
</dbReference>
<dbReference type="GO" id="GO:0032259">
    <property type="term" value="P:methylation"/>
    <property type="evidence" value="ECO:0007669"/>
    <property type="project" value="UniProtKB-KW"/>
</dbReference>
<evidence type="ECO:0000256" key="2">
    <source>
        <dbReference type="ARBA" id="ARBA00022603"/>
    </source>
</evidence>
<evidence type="ECO:0000313" key="6">
    <source>
        <dbReference type="EMBL" id="SVP89564.1"/>
    </source>
</evidence>
<dbReference type="AlphaFoldDB" id="A0A3B0MEM7"/>
<evidence type="ECO:0000256" key="3">
    <source>
        <dbReference type="ARBA" id="ARBA00022679"/>
    </source>
</evidence>
<dbReference type="PANTHER" id="PTHR12176:SF78">
    <property type="entry name" value="EEF1A LYSINE AND N-TERMINAL METHYLTRANSFERASE"/>
    <property type="match status" value="1"/>
</dbReference>
<dbReference type="SUPFAM" id="SSF53335">
    <property type="entry name" value="S-adenosyl-L-methionine-dependent methyltransferases"/>
    <property type="match status" value="2"/>
</dbReference>
<dbReference type="EMBL" id="UIVT01000001">
    <property type="protein sequence ID" value="SVP88396.1"/>
    <property type="molecule type" value="Genomic_DNA"/>
</dbReference>
<comment type="similarity">
    <text evidence="1">Belongs to the methyltransferase superfamily.</text>
</comment>
<protein>
    <recommendedName>
        <fullName evidence="7">Methyltransferase domain-containing protein</fullName>
    </recommendedName>
</protein>
<sequence length="690" mass="79549">MDILPTNVSSFRKSAYWNQFYSNPKLENFEWYTDIKKILPTFHKCILERDVTFKNERKQNFKDSIVVNVGCGNSKVSEVLIEDGFKIVYNLDFSQQVLDEMKAKSKGKEFYLNVDVSKKEYVDFGVMLNKKYPNVPKIIVDKAFMDAFISIDDGESKELIKTRSKVYLESTLNMMKSDDIFIIISVSQDHVVSELIRNMLMKNLFIDIYPLFGESDRKAHMIQFIYAIYKFDKGSQIERKQCKMVDMPNMPCEYFELGQLLKKVKMAKTTLYLGPTIKKHTPGRRLTFDIFPSNQSETCFTVVVYDSTIKNKLNNACIIVPTGHEHLWLYSSVDGNQELSKSANASRILLIWLKYVKNISNLLKTSPLDAYSDDQVMEYIKSNLSEALDNFSLESSKGVTIMKVGESCKIRRWVCEVHSKYCGKIIVRDLYNEDDKKNGKQLYSRQMIFSSNPQVIQSEITYYEEDSKPIFLFNHFNNEYHIAISLSMAFLKSRETVLILGGGTGVLTKILCDLVDNNLEVVELDEAVLEVGEKHFGYTPENVMDFKDSFDSEFLRNNSRVLHIKGDALEFVLKTPRRYSAVILDINNTEDSGEENNLKSGTLMSPNPLFLEDEVLDRMSEILCGNQGIFVLNMLTRCKETRKAILEKFQRVFKFIGIIKMETDINEVLVCSSNTPRGGVEEIYQFVRFS</sequence>
<proteinExistence type="inferred from homology"/>
<dbReference type="InterPro" id="IPR029063">
    <property type="entry name" value="SAM-dependent_MTases_sf"/>
</dbReference>
<dbReference type="PANTHER" id="PTHR12176">
    <property type="entry name" value="SAM-DEPENDENT METHYLTRANSFERASE SUPERFAMILY PROTEIN"/>
    <property type="match status" value="1"/>
</dbReference>
<gene>
    <name evidence="5" type="ORF">TAT_000026000</name>
    <name evidence="6" type="ORF">TAV_000025900</name>
</gene>
<dbReference type="GO" id="GO:0008168">
    <property type="term" value="F:methyltransferase activity"/>
    <property type="evidence" value="ECO:0007669"/>
    <property type="project" value="UniProtKB-KW"/>
</dbReference>
<name>A0A3B0MEM7_THEAN</name>
<evidence type="ECO:0008006" key="7">
    <source>
        <dbReference type="Google" id="ProtNLM"/>
    </source>
</evidence>
<dbReference type="VEuPathDB" id="PiroplasmaDB:TA19435"/>
<dbReference type="CDD" id="cd02440">
    <property type="entry name" value="AdoMet_MTases"/>
    <property type="match status" value="1"/>
</dbReference>
<keyword evidence="3" id="KW-0808">Transferase</keyword>
<evidence type="ECO:0000256" key="4">
    <source>
        <dbReference type="ARBA" id="ARBA00023268"/>
    </source>
</evidence>
<accession>A0A3B0MEM7</accession>
<reference evidence="5" key="1">
    <citation type="submission" date="2018-07" db="EMBL/GenBank/DDBJ databases">
        <authorList>
            <person name="Quirk P.G."/>
            <person name="Krulwich T.A."/>
        </authorList>
    </citation>
    <scope>NUCLEOTIDE SEQUENCE</scope>
    <source>
        <strain evidence="5">Anand</strain>
    </source>
</reference>
<keyword evidence="2" id="KW-0489">Methyltransferase</keyword>
<dbReference type="Gene3D" id="3.40.50.150">
    <property type="entry name" value="Vaccinia Virus protein VP39"/>
    <property type="match status" value="2"/>
</dbReference>